<dbReference type="Proteomes" id="UP000693738">
    <property type="component" value="Unassembled WGS sequence"/>
</dbReference>
<evidence type="ECO:0000313" key="2">
    <source>
        <dbReference type="EMBL" id="CAG7565682.1"/>
    </source>
</evidence>
<name>A0A8J2J2V6_FUSEQ</name>
<dbReference type="AlphaFoldDB" id="A0A8J2J2V6"/>
<feature type="coiled-coil region" evidence="1">
    <location>
        <begin position="71"/>
        <end position="109"/>
    </location>
</feature>
<gene>
    <name evidence="2" type="ORF">FEQUK3_LOCUS11444</name>
</gene>
<evidence type="ECO:0000313" key="3">
    <source>
        <dbReference type="Proteomes" id="UP000693738"/>
    </source>
</evidence>
<reference evidence="2" key="1">
    <citation type="submission" date="2021-05" db="EMBL/GenBank/DDBJ databases">
        <authorList>
            <person name="Khan N."/>
        </authorList>
    </citation>
    <scope>NUCLEOTIDE SEQUENCE</scope>
</reference>
<keyword evidence="1" id="KW-0175">Coiled coil</keyword>
<accession>A0A8J2J2V6</accession>
<proteinExistence type="predicted"/>
<protein>
    <submittedName>
        <fullName evidence="2">Uncharacterized protein</fullName>
    </submittedName>
</protein>
<sequence length="267" mass="31119">MCRYMELEYSCSTEGTPHRLRTTGLIQCNDYIGCMIEELNLKKPGREIQHVNLETVQYTLFKIGGDCEECATKKTELIQNEERVFRELEEELQEEERDFQGILEEIQNEDRIYREILEGIQKKKERSFRERRKEANNNDQSLSRWICNKLIQSPDEILGLRLYARGAAVQRPETVCSSGPCTGPVVCQRVVLSYGCRNTSKQQSVFDLLFCAYLWQIWVWPQNHKSHEQLLYDASDTDVYGLCWYAVACYARRLSALVAGPVKYDES</sequence>
<evidence type="ECO:0000256" key="1">
    <source>
        <dbReference type="SAM" id="Coils"/>
    </source>
</evidence>
<comment type="caution">
    <text evidence="2">The sequence shown here is derived from an EMBL/GenBank/DDBJ whole genome shotgun (WGS) entry which is preliminary data.</text>
</comment>
<dbReference type="EMBL" id="CAJSTJ010000184">
    <property type="protein sequence ID" value="CAG7565682.1"/>
    <property type="molecule type" value="Genomic_DNA"/>
</dbReference>
<organism evidence="2 3">
    <name type="scientific">Fusarium equiseti</name>
    <name type="common">Fusarium scirpi</name>
    <dbReference type="NCBI Taxonomy" id="61235"/>
    <lineage>
        <taxon>Eukaryota</taxon>
        <taxon>Fungi</taxon>
        <taxon>Dikarya</taxon>
        <taxon>Ascomycota</taxon>
        <taxon>Pezizomycotina</taxon>
        <taxon>Sordariomycetes</taxon>
        <taxon>Hypocreomycetidae</taxon>
        <taxon>Hypocreales</taxon>
        <taxon>Nectriaceae</taxon>
        <taxon>Fusarium</taxon>
        <taxon>Fusarium incarnatum-equiseti species complex</taxon>
    </lineage>
</organism>